<gene>
    <name evidence="1" type="ORF">M9H77_17924</name>
</gene>
<dbReference type="Proteomes" id="UP001060085">
    <property type="component" value="Linkage Group LG04"/>
</dbReference>
<sequence>MSSPFILPIFFALFLSTTPMLLLLEAKSFPLSKPNCNQNCGNITIPYPFGMTENCCLNNNFLITCNSSYSPPQPFLRHSNINVTNISLDGQLHILKKIAYICYWNADLPKSNEPIFTLNPQFTINSTANKFIAVGCDTSAFLQGYLGARRKTTGCISFCDYASDVSNGTCGGGGGCCQTSIPENLSNLNLSVSSFYNHTYVTDFNPCSYAFVVEEGEFNFSLDNLMKLKSIEKLPMVLDWFVGDNNETCESARRKMTSCASQNNTICMDSKRPDSGRYRCFCKEGYQGNPYLVNGCQDIDECQLNTNNCTHKELCVNEEGSYRCSCPKGYEGDGRGKEGCSPKNKRLLRTWILAAGTYI</sequence>
<proteinExistence type="predicted"/>
<reference evidence="2" key="1">
    <citation type="journal article" date="2023" name="Nat. Plants">
        <title>Single-cell RNA sequencing provides a high-resolution roadmap for understanding the multicellular compartmentation of specialized metabolism.</title>
        <authorList>
            <person name="Sun S."/>
            <person name="Shen X."/>
            <person name="Li Y."/>
            <person name="Li Y."/>
            <person name="Wang S."/>
            <person name="Li R."/>
            <person name="Zhang H."/>
            <person name="Shen G."/>
            <person name="Guo B."/>
            <person name="Wei J."/>
            <person name="Xu J."/>
            <person name="St-Pierre B."/>
            <person name="Chen S."/>
            <person name="Sun C."/>
        </authorList>
    </citation>
    <scope>NUCLEOTIDE SEQUENCE [LARGE SCALE GENOMIC DNA]</scope>
</reference>
<evidence type="ECO:0000313" key="2">
    <source>
        <dbReference type="Proteomes" id="UP001060085"/>
    </source>
</evidence>
<comment type="caution">
    <text evidence="1">The sequence shown here is derived from an EMBL/GenBank/DDBJ whole genome shotgun (WGS) entry which is preliminary data.</text>
</comment>
<dbReference type="EMBL" id="CM044704">
    <property type="protein sequence ID" value="KAI5668071.1"/>
    <property type="molecule type" value="Genomic_DNA"/>
</dbReference>
<protein>
    <submittedName>
        <fullName evidence="1">Uncharacterized protein</fullName>
    </submittedName>
</protein>
<name>A0ACC0B5Z5_CATRO</name>
<evidence type="ECO:0000313" key="1">
    <source>
        <dbReference type="EMBL" id="KAI5668071.1"/>
    </source>
</evidence>
<accession>A0ACC0B5Z5</accession>
<organism evidence="1 2">
    <name type="scientific">Catharanthus roseus</name>
    <name type="common">Madagascar periwinkle</name>
    <name type="synonym">Vinca rosea</name>
    <dbReference type="NCBI Taxonomy" id="4058"/>
    <lineage>
        <taxon>Eukaryota</taxon>
        <taxon>Viridiplantae</taxon>
        <taxon>Streptophyta</taxon>
        <taxon>Embryophyta</taxon>
        <taxon>Tracheophyta</taxon>
        <taxon>Spermatophyta</taxon>
        <taxon>Magnoliopsida</taxon>
        <taxon>eudicotyledons</taxon>
        <taxon>Gunneridae</taxon>
        <taxon>Pentapetalae</taxon>
        <taxon>asterids</taxon>
        <taxon>lamiids</taxon>
        <taxon>Gentianales</taxon>
        <taxon>Apocynaceae</taxon>
        <taxon>Rauvolfioideae</taxon>
        <taxon>Vinceae</taxon>
        <taxon>Catharanthinae</taxon>
        <taxon>Catharanthus</taxon>
    </lineage>
</organism>
<keyword evidence="2" id="KW-1185">Reference proteome</keyword>